<keyword evidence="10" id="KW-0067">ATP-binding</keyword>
<dbReference type="NCBIfam" id="TIGR01523">
    <property type="entry name" value="ATPase-IID_K-Na"/>
    <property type="match status" value="1"/>
</dbReference>
<dbReference type="GO" id="GO:0046872">
    <property type="term" value="F:metal ion binding"/>
    <property type="evidence" value="ECO:0007669"/>
    <property type="project" value="UniProtKB-KW"/>
</dbReference>
<evidence type="ECO:0000256" key="21">
    <source>
        <dbReference type="ARBA" id="ARBA00048599"/>
    </source>
</evidence>
<evidence type="ECO:0000256" key="8">
    <source>
        <dbReference type="ARBA" id="ARBA00022723"/>
    </source>
</evidence>
<keyword evidence="12" id="KW-0630">Potassium</keyword>
<dbReference type="SUPFAM" id="SSF81653">
    <property type="entry name" value="Calcium ATPase, transduction domain A"/>
    <property type="match status" value="1"/>
</dbReference>
<dbReference type="FunFam" id="1.20.1110.10:FF:000020">
    <property type="entry name" value="Sodium ion P-type ATPase"/>
    <property type="match status" value="1"/>
</dbReference>
<dbReference type="InterPro" id="IPR001757">
    <property type="entry name" value="P_typ_ATPase"/>
</dbReference>
<keyword evidence="14 24" id="KW-1133">Transmembrane helix</keyword>
<comment type="catalytic activity">
    <reaction evidence="21">
        <text>K(+)(in) + ATP + H2O = K(+)(out) + ADP + phosphate + H(+)</text>
        <dbReference type="Rhea" id="RHEA:75815"/>
        <dbReference type="ChEBI" id="CHEBI:15377"/>
        <dbReference type="ChEBI" id="CHEBI:15378"/>
        <dbReference type="ChEBI" id="CHEBI:29103"/>
        <dbReference type="ChEBI" id="CHEBI:30616"/>
        <dbReference type="ChEBI" id="CHEBI:43474"/>
        <dbReference type="ChEBI" id="CHEBI:456216"/>
    </reaction>
</comment>
<feature type="transmembrane region" description="Helical" evidence="24">
    <location>
        <begin position="322"/>
        <end position="345"/>
    </location>
</feature>
<evidence type="ECO:0000313" key="27">
    <source>
        <dbReference type="Proteomes" id="UP000298138"/>
    </source>
</evidence>
<dbReference type="InterPro" id="IPR006414">
    <property type="entry name" value="P-type_ATPase_IID"/>
</dbReference>
<organism evidence="26 27">
    <name type="scientific">Ascodesmis nigricans</name>
    <dbReference type="NCBI Taxonomy" id="341454"/>
    <lineage>
        <taxon>Eukaryota</taxon>
        <taxon>Fungi</taxon>
        <taxon>Dikarya</taxon>
        <taxon>Ascomycota</taxon>
        <taxon>Pezizomycotina</taxon>
        <taxon>Pezizomycetes</taxon>
        <taxon>Pezizales</taxon>
        <taxon>Ascodesmidaceae</taxon>
        <taxon>Ascodesmis</taxon>
    </lineage>
</organism>
<dbReference type="Proteomes" id="UP000298138">
    <property type="component" value="Unassembled WGS sequence"/>
</dbReference>
<feature type="transmembrane region" description="Helical" evidence="24">
    <location>
        <begin position="944"/>
        <end position="966"/>
    </location>
</feature>
<dbReference type="Gene3D" id="3.40.1110.10">
    <property type="entry name" value="Calcium-transporting ATPase, cytoplasmic domain N"/>
    <property type="match status" value="2"/>
</dbReference>
<dbReference type="InterPro" id="IPR004014">
    <property type="entry name" value="ATPase_P-typ_cation-transptr_N"/>
</dbReference>
<evidence type="ECO:0000256" key="2">
    <source>
        <dbReference type="ARBA" id="ARBA00004651"/>
    </source>
</evidence>
<feature type="transmembrane region" description="Helical" evidence="24">
    <location>
        <begin position="1031"/>
        <end position="1051"/>
    </location>
</feature>
<dbReference type="Pfam" id="PF00690">
    <property type="entry name" value="Cation_ATPase_N"/>
    <property type="match status" value="1"/>
</dbReference>
<feature type="region of interest" description="Disordered" evidence="23">
    <location>
        <begin position="425"/>
        <end position="483"/>
    </location>
</feature>
<keyword evidence="17 24" id="KW-0472">Membrane</keyword>
<evidence type="ECO:0000256" key="17">
    <source>
        <dbReference type="ARBA" id="ARBA00023136"/>
    </source>
</evidence>
<evidence type="ECO:0000256" key="7">
    <source>
        <dbReference type="ARBA" id="ARBA00022692"/>
    </source>
</evidence>
<keyword evidence="15" id="KW-0915">Sodium</keyword>
<dbReference type="GO" id="GO:0005886">
    <property type="term" value="C:plasma membrane"/>
    <property type="evidence" value="ECO:0007669"/>
    <property type="project" value="UniProtKB-SubCell"/>
</dbReference>
<feature type="transmembrane region" description="Helical" evidence="24">
    <location>
        <begin position="996"/>
        <end position="1016"/>
    </location>
</feature>
<keyword evidence="27" id="KW-1185">Reference proteome</keyword>
<feature type="transmembrane region" description="Helical" evidence="24">
    <location>
        <begin position="292"/>
        <end position="310"/>
    </location>
</feature>
<feature type="transmembrane region" description="Helical" evidence="24">
    <location>
        <begin position="96"/>
        <end position="115"/>
    </location>
</feature>
<dbReference type="InterPro" id="IPR018303">
    <property type="entry name" value="ATPase_P-typ_P_site"/>
</dbReference>
<evidence type="ECO:0000256" key="24">
    <source>
        <dbReference type="SAM" id="Phobius"/>
    </source>
</evidence>
<dbReference type="SFLD" id="SFLDF00027">
    <property type="entry name" value="p-type_atpase"/>
    <property type="match status" value="1"/>
</dbReference>
<dbReference type="SUPFAM" id="SSF56784">
    <property type="entry name" value="HAD-like"/>
    <property type="match status" value="1"/>
</dbReference>
<dbReference type="Pfam" id="PF00689">
    <property type="entry name" value="Cation_ATPase_C"/>
    <property type="match status" value="1"/>
</dbReference>
<dbReference type="SFLD" id="SFLDG00002">
    <property type="entry name" value="C1.7:_P-type_atpase_like"/>
    <property type="match status" value="1"/>
</dbReference>
<dbReference type="Pfam" id="PF13246">
    <property type="entry name" value="Cation_ATPase"/>
    <property type="match status" value="1"/>
</dbReference>
<keyword evidence="13" id="KW-1278">Translocase</keyword>
<evidence type="ECO:0000256" key="13">
    <source>
        <dbReference type="ARBA" id="ARBA00022967"/>
    </source>
</evidence>
<keyword evidence="6" id="KW-0597">Phosphoprotein</keyword>
<dbReference type="GO" id="GO:0005524">
    <property type="term" value="F:ATP binding"/>
    <property type="evidence" value="ECO:0007669"/>
    <property type="project" value="UniProtKB-KW"/>
</dbReference>
<proteinExistence type="inferred from homology"/>
<feature type="transmembrane region" description="Helical" evidence="24">
    <location>
        <begin position="893"/>
        <end position="924"/>
    </location>
</feature>
<evidence type="ECO:0000256" key="10">
    <source>
        <dbReference type="ARBA" id="ARBA00022840"/>
    </source>
</evidence>
<dbReference type="PANTHER" id="PTHR42861">
    <property type="entry name" value="CALCIUM-TRANSPORTING ATPASE"/>
    <property type="match status" value="1"/>
</dbReference>
<dbReference type="PROSITE" id="PS00154">
    <property type="entry name" value="ATPASE_E1_E2"/>
    <property type="match status" value="1"/>
</dbReference>
<dbReference type="Gene3D" id="1.20.1110.10">
    <property type="entry name" value="Calcium-transporting ATPase, transmembrane domain"/>
    <property type="match status" value="3"/>
</dbReference>
<dbReference type="Pfam" id="PF00122">
    <property type="entry name" value="E1-E2_ATPase"/>
    <property type="match status" value="1"/>
</dbReference>
<dbReference type="EC" id="7.2.2.3" evidence="20"/>
<evidence type="ECO:0000256" key="14">
    <source>
        <dbReference type="ARBA" id="ARBA00022989"/>
    </source>
</evidence>
<evidence type="ECO:0000256" key="3">
    <source>
        <dbReference type="ARBA" id="ARBA00022448"/>
    </source>
</evidence>
<comment type="cofactor">
    <cofactor evidence="1">
        <name>Mg(2+)</name>
        <dbReference type="ChEBI" id="CHEBI:18420"/>
    </cofactor>
</comment>
<dbReference type="SFLD" id="SFLDS00003">
    <property type="entry name" value="Haloacid_Dehalogenase"/>
    <property type="match status" value="1"/>
</dbReference>
<evidence type="ECO:0000256" key="1">
    <source>
        <dbReference type="ARBA" id="ARBA00001946"/>
    </source>
</evidence>
<dbReference type="Gene3D" id="3.40.50.1000">
    <property type="entry name" value="HAD superfamily/HAD-like"/>
    <property type="match status" value="2"/>
</dbReference>
<dbReference type="GO" id="GO:0006813">
    <property type="term" value="P:potassium ion transport"/>
    <property type="evidence" value="ECO:0007669"/>
    <property type="project" value="UniProtKB-KW"/>
</dbReference>
<dbReference type="InterPro" id="IPR044492">
    <property type="entry name" value="P_typ_ATPase_HD_dom"/>
</dbReference>
<dbReference type="SUPFAM" id="SSF81660">
    <property type="entry name" value="Metal cation-transporting ATPase, ATP-binding domain N"/>
    <property type="match status" value="1"/>
</dbReference>
<dbReference type="STRING" id="341454.A0A4V3SIW2"/>
<comment type="catalytic activity">
    <reaction evidence="22">
        <text>Na(+)(in) + ATP + H2O = Na(+)(out) + ADP + phosphate + H(+)</text>
        <dbReference type="Rhea" id="RHEA:14633"/>
        <dbReference type="ChEBI" id="CHEBI:15377"/>
        <dbReference type="ChEBI" id="CHEBI:15378"/>
        <dbReference type="ChEBI" id="CHEBI:29101"/>
        <dbReference type="ChEBI" id="CHEBI:30616"/>
        <dbReference type="ChEBI" id="CHEBI:43474"/>
        <dbReference type="ChEBI" id="CHEBI:456216"/>
        <dbReference type="EC" id="7.2.2.3"/>
    </reaction>
    <physiologicalReaction direction="left-to-right" evidence="22">
        <dbReference type="Rhea" id="RHEA:14634"/>
    </physiologicalReaction>
</comment>
<dbReference type="InterPro" id="IPR023298">
    <property type="entry name" value="ATPase_P-typ_TM_dom_sf"/>
</dbReference>
<dbReference type="GO" id="GO:0008554">
    <property type="term" value="F:P-type sodium transporter activity"/>
    <property type="evidence" value="ECO:0007669"/>
    <property type="project" value="UniProtKB-EC"/>
</dbReference>
<evidence type="ECO:0000256" key="9">
    <source>
        <dbReference type="ARBA" id="ARBA00022741"/>
    </source>
</evidence>
<evidence type="ECO:0000256" key="4">
    <source>
        <dbReference type="ARBA" id="ARBA00022475"/>
    </source>
</evidence>
<dbReference type="FunFam" id="3.40.50.1000:FF:000047">
    <property type="entry name" value="Sodium P-type ATPase"/>
    <property type="match status" value="1"/>
</dbReference>
<keyword evidence="11" id="KW-0460">Magnesium</keyword>
<keyword evidence="18" id="KW-0739">Sodium transport</keyword>
<name>A0A4V3SIW2_9PEZI</name>
<dbReference type="SMART" id="SM00831">
    <property type="entry name" value="Cation_ATPase_N"/>
    <property type="match status" value="1"/>
</dbReference>
<evidence type="ECO:0000256" key="20">
    <source>
        <dbReference type="ARBA" id="ARBA00035029"/>
    </source>
</evidence>
<keyword evidence="3" id="KW-0813">Transport</keyword>
<evidence type="ECO:0000313" key="26">
    <source>
        <dbReference type="EMBL" id="TGZ81585.1"/>
    </source>
</evidence>
<dbReference type="InParanoid" id="A0A4V3SIW2"/>
<dbReference type="InterPro" id="IPR059000">
    <property type="entry name" value="ATPase_P-type_domA"/>
</dbReference>
<evidence type="ECO:0000256" key="23">
    <source>
        <dbReference type="SAM" id="MobiDB-lite"/>
    </source>
</evidence>
<sequence length="1109" mass="121158">MVFGKKKSSIVAPTFSAPPYQLTFQQVAEELNVDIDKGLSDQQVDANLAKYGENKLEGDGAISPWKILIKQAANAMILVLVFAMALSYGTSDYVEGGVITAVIVLNIVIGFWQEFNAEKTVDSLRSLSSPSALVLRNGAPGTTTIPSGPVVPGDIVELRVGDIVPADVRLFEAYNFAALEAILTGEPIPVIKEIEPIQGEQGVGDRINMAFSGTEVTKGRARGIVVTTGMSTEMGAIAAAMQSKSKKPNRSVDPKKNKFNPIRGSALRTWDAIGKFLGLTEGTPLQRKLAKLAYTLFGCAILLAIIVFAVNKFNVTHEVTIYAIALGIAIIPESLIAVLTITMAVGMRLMAKSNVIVRKLDALEALGGVSNICSDKTGTLTQGKMVARKAWIPGVGIYSVERSQSANNPKSGFIVLGAAPTAEKDAEEKAYQQKREDRDQQRSALALKFADDPKITDRPQGDAEKDPGLDVQDHPDGHVPDVTPELETFLHSAALCNLATVRYDEKDGWQASGDPTEIALQVFANRFDGYGKKNLMANGWKELAEYGFDSNVKRMSVAFGTPEGKQVIFTKGAVERIVDLCTSINVSGTSTAITEEHKEEVIRQMTLLADQGLRVLAIARRDVKNPRSHAEWSEYEREKVECDLTLLGLAGLYDPPRLESKEAVQNCTTAGIQVHMLTGDHPGTARAIAREIGIIPKDTSSLPADVAKALTMTAAEFDALTDDQIDDLPNLPFVIARCAPSTKVRMIEALNRRGRYVAMTGDGVNDAPSLKRADVGIAMGQGGSDVAKSAADLVLTDDNFASIVKAVREGRRMFDNIQKFVLHLLVSNVGEVILLVIGLAFQDRNKTSVFPLAPLQVLWINMLTSSFPAFGLGKERPSSEIMRRPPHNIKVGVFTWQIVADMLVYGIIMGGCCLATFCIVIYGANDGQLGVDCNSKYSDICEPVFRARAAVFAQLTWLILISAWEFKSIRRSLFRLDPYQTEHKFPLFRDLWDNKFLFWAVIIPALVVFPAVYIPGLNKTVLRHAPITWEWALAFAGVPVFIMGVEIWKFIKRSTGWFNKGESDRVKRDASLSLKQGFFTMARSMTRTSIGSRTTTMEKRPTTNGDDQV</sequence>
<dbReference type="FunFam" id="1.20.1110.10:FF:000015">
    <property type="entry name" value="Sodium ion P-type ATPase"/>
    <property type="match status" value="1"/>
</dbReference>
<dbReference type="Gene3D" id="2.70.150.10">
    <property type="entry name" value="Calcium-transporting ATPase, cytoplasmic transduction domain A"/>
    <property type="match status" value="1"/>
</dbReference>
<evidence type="ECO:0000256" key="11">
    <source>
        <dbReference type="ARBA" id="ARBA00022842"/>
    </source>
</evidence>
<dbReference type="FunFam" id="2.70.150.10:FF:000160">
    <property type="entry name" value="Sarcoplasmic/endoplasmic reticulum calcium ATPase 1"/>
    <property type="match status" value="1"/>
</dbReference>
<dbReference type="InterPro" id="IPR008250">
    <property type="entry name" value="ATPase_P-typ_transduc_dom_A_sf"/>
</dbReference>
<evidence type="ECO:0000256" key="18">
    <source>
        <dbReference type="ARBA" id="ARBA00023201"/>
    </source>
</evidence>
<evidence type="ECO:0000256" key="15">
    <source>
        <dbReference type="ARBA" id="ARBA00023053"/>
    </source>
</evidence>
<evidence type="ECO:0000256" key="12">
    <source>
        <dbReference type="ARBA" id="ARBA00022958"/>
    </source>
</evidence>
<dbReference type="NCBIfam" id="TIGR01494">
    <property type="entry name" value="ATPase_P-type"/>
    <property type="match status" value="2"/>
</dbReference>
<keyword evidence="16" id="KW-0406">Ion transport</keyword>
<feature type="compositionally biased region" description="Basic and acidic residues" evidence="23">
    <location>
        <begin position="425"/>
        <end position="441"/>
    </location>
</feature>
<keyword evidence="7 24" id="KW-0812">Transmembrane</keyword>
<dbReference type="SUPFAM" id="SSF81665">
    <property type="entry name" value="Calcium ATPase, transmembrane domain M"/>
    <property type="match status" value="1"/>
</dbReference>
<comment type="subcellular location">
    <subcellularLocation>
        <location evidence="2">Cell membrane</location>
        <topology evidence="2">Multi-pass membrane protein</topology>
    </subcellularLocation>
</comment>
<dbReference type="InterPro" id="IPR006068">
    <property type="entry name" value="ATPase_P-typ_cation-transptr_C"/>
</dbReference>
<dbReference type="FunFam" id="3.40.50.1000:FF:000001">
    <property type="entry name" value="Phospholipid-transporting ATPase IC"/>
    <property type="match status" value="1"/>
</dbReference>
<feature type="transmembrane region" description="Helical" evidence="24">
    <location>
        <begin position="72"/>
        <end position="90"/>
    </location>
</feature>
<dbReference type="InterPro" id="IPR036412">
    <property type="entry name" value="HAD-like_sf"/>
</dbReference>
<dbReference type="AlphaFoldDB" id="A0A4V3SIW2"/>
<comment type="similarity">
    <text evidence="19">Belongs to the cation transport ATPase (P-type) (TC 3.A.3) family. Type IID subfamily.</text>
</comment>
<feature type="compositionally biased region" description="Basic and acidic residues" evidence="23">
    <location>
        <begin position="449"/>
        <end position="479"/>
    </location>
</feature>
<dbReference type="PRINTS" id="PR00119">
    <property type="entry name" value="CATATPASE"/>
</dbReference>
<dbReference type="GO" id="GO:0016887">
    <property type="term" value="F:ATP hydrolysis activity"/>
    <property type="evidence" value="ECO:0007669"/>
    <property type="project" value="InterPro"/>
</dbReference>
<evidence type="ECO:0000256" key="16">
    <source>
        <dbReference type="ARBA" id="ARBA00023065"/>
    </source>
</evidence>
<dbReference type="InterPro" id="IPR023214">
    <property type="entry name" value="HAD_sf"/>
</dbReference>
<dbReference type="Pfam" id="PF08282">
    <property type="entry name" value="Hydrolase_3"/>
    <property type="match status" value="1"/>
</dbReference>
<reference evidence="26 27" key="1">
    <citation type="submission" date="2019-04" db="EMBL/GenBank/DDBJ databases">
        <title>Comparative genomics and transcriptomics to analyze fruiting body development in filamentous ascomycetes.</title>
        <authorList>
            <consortium name="DOE Joint Genome Institute"/>
            <person name="Lutkenhaus R."/>
            <person name="Traeger S."/>
            <person name="Breuer J."/>
            <person name="Kuo A."/>
            <person name="Lipzen A."/>
            <person name="Pangilinan J."/>
            <person name="Dilworth D."/>
            <person name="Sandor L."/>
            <person name="Poggeler S."/>
            <person name="Barry K."/>
            <person name="Grigoriev I.V."/>
            <person name="Nowrousian M."/>
        </authorList>
    </citation>
    <scope>NUCLEOTIDE SEQUENCE [LARGE SCALE GENOMIC DNA]</scope>
    <source>
        <strain evidence="26 27">CBS 389.68</strain>
    </source>
</reference>
<evidence type="ECO:0000256" key="5">
    <source>
        <dbReference type="ARBA" id="ARBA00022538"/>
    </source>
</evidence>
<dbReference type="OrthoDB" id="3352408at2759"/>
<dbReference type="EMBL" id="ML220118">
    <property type="protein sequence ID" value="TGZ81585.1"/>
    <property type="molecule type" value="Genomic_DNA"/>
</dbReference>
<evidence type="ECO:0000259" key="25">
    <source>
        <dbReference type="SMART" id="SM00831"/>
    </source>
</evidence>
<gene>
    <name evidence="26" type="ORF">EX30DRAFT_354874</name>
</gene>
<feature type="domain" description="Cation-transporting P-type ATPase N-terminal" evidence="25">
    <location>
        <begin position="18"/>
        <end position="92"/>
    </location>
</feature>
<keyword evidence="9" id="KW-0547">Nucleotide-binding</keyword>
<feature type="transmembrane region" description="Helical" evidence="24">
    <location>
        <begin position="853"/>
        <end position="872"/>
    </location>
</feature>
<keyword evidence="5" id="KW-0633">Potassium transport</keyword>
<protein>
    <recommendedName>
        <fullName evidence="20">P-type Na(+) transporter</fullName>
        <ecNumber evidence="20">7.2.2.3</ecNumber>
    </recommendedName>
</protein>
<feature type="region of interest" description="Disordered" evidence="23">
    <location>
        <begin position="1090"/>
        <end position="1109"/>
    </location>
</feature>
<feature type="transmembrane region" description="Helical" evidence="24">
    <location>
        <begin position="820"/>
        <end position="841"/>
    </location>
</feature>
<keyword evidence="8" id="KW-0479">Metal-binding</keyword>
<dbReference type="InterPro" id="IPR023299">
    <property type="entry name" value="ATPase_P-typ_cyto_dom_N"/>
</dbReference>
<evidence type="ECO:0000256" key="6">
    <source>
        <dbReference type="ARBA" id="ARBA00022553"/>
    </source>
</evidence>
<accession>A0A4V3SIW2</accession>
<keyword evidence="4" id="KW-1003">Cell membrane</keyword>
<evidence type="ECO:0000256" key="22">
    <source>
        <dbReference type="ARBA" id="ARBA00049499"/>
    </source>
</evidence>
<evidence type="ECO:0000256" key="19">
    <source>
        <dbReference type="ARBA" id="ARBA00035017"/>
    </source>
</evidence>